<dbReference type="Proteomes" id="UP001162164">
    <property type="component" value="Unassembled WGS sequence"/>
</dbReference>
<accession>A0ABQ9K713</accession>
<feature type="coiled-coil region" evidence="1">
    <location>
        <begin position="292"/>
        <end position="383"/>
    </location>
</feature>
<evidence type="ECO:0000313" key="3">
    <source>
        <dbReference type="Proteomes" id="UP001162164"/>
    </source>
</evidence>
<evidence type="ECO:0000313" key="2">
    <source>
        <dbReference type="EMBL" id="KAJ8985644.1"/>
    </source>
</evidence>
<gene>
    <name evidence="2" type="ORF">NQ317_015140</name>
</gene>
<name>A0ABQ9K713_9CUCU</name>
<reference evidence="2" key="1">
    <citation type="journal article" date="2023" name="Insect Mol. Biol.">
        <title>Genome sequencing provides insights into the evolution of gene families encoding plant cell wall-degrading enzymes in longhorned beetles.</title>
        <authorList>
            <person name="Shin N.R."/>
            <person name="Okamura Y."/>
            <person name="Kirsch R."/>
            <person name="Pauchet Y."/>
        </authorList>
    </citation>
    <scope>NUCLEOTIDE SEQUENCE</scope>
    <source>
        <strain evidence="2">MMC_N1</strain>
    </source>
</reference>
<evidence type="ECO:0000256" key="1">
    <source>
        <dbReference type="SAM" id="Coils"/>
    </source>
</evidence>
<sequence length="444" mass="52095">MAKVSIIPEDYDSLQKENKVLKSELENVNQELYGCKRQLKIFEALQNEYQSEIEILQSEHDIENQKLKEKIVHLEENLNETRIKYNEHIQSLEADLAKKEEENVSLQAKIELLKKVQLTQAPADDVNKLLEELASLKDEKDALLFNEEDLNLTVEILQKKNLKLEETLAEHREEVSNLKENLSCKREELFEANDLIQKLNNEMVYLKNELDLFKSKPLNEKSKGNSLFAEVDDRRVYLQKTINNMKTEYVCMKQERAKHLNMISHLRKENKTLCDRWKADTEEMEDDRDMVLKGHKDRIKILETLIENYKKDLSAKPLILSSGSFNEMEFYQSLLDRKTKEIEELRDQISARGLTQTILTTSLKEANREIRKWKLEATLKQCQIELNTSEKLSDSKVSEILDDVMENRSIKSEQVKKRTKAKQERVLVKVLRLKSSLNLNQKTS</sequence>
<keyword evidence="3" id="KW-1185">Reference proteome</keyword>
<organism evidence="2 3">
    <name type="scientific">Molorchus minor</name>
    <dbReference type="NCBI Taxonomy" id="1323400"/>
    <lineage>
        <taxon>Eukaryota</taxon>
        <taxon>Metazoa</taxon>
        <taxon>Ecdysozoa</taxon>
        <taxon>Arthropoda</taxon>
        <taxon>Hexapoda</taxon>
        <taxon>Insecta</taxon>
        <taxon>Pterygota</taxon>
        <taxon>Neoptera</taxon>
        <taxon>Endopterygota</taxon>
        <taxon>Coleoptera</taxon>
        <taxon>Polyphaga</taxon>
        <taxon>Cucujiformia</taxon>
        <taxon>Chrysomeloidea</taxon>
        <taxon>Cerambycidae</taxon>
        <taxon>Lamiinae</taxon>
        <taxon>Monochamini</taxon>
        <taxon>Molorchus</taxon>
    </lineage>
</organism>
<dbReference type="EMBL" id="JAPWTJ010000010">
    <property type="protein sequence ID" value="KAJ8985644.1"/>
    <property type="molecule type" value="Genomic_DNA"/>
</dbReference>
<protein>
    <submittedName>
        <fullName evidence="2">Uncharacterized protein</fullName>
    </submittedName>
</protein>
<feature type="coiled-coil region" evidence="1">
    <location>
        <begin position="11"/>
        <end position="216"/>
    </location>
</feature>
<keyword evidence="1" id="KW-0175">Coiled coil</keyword>
<comment type="caution">
    <text evidence="2">The sequence shown here is derived from an EMBL/GenBank/DDBJ whole genome shotgun (WGS) entry which is preliminary data.</text>
</comment>
<proteinExistence type="predicted"/>